<sequence>HWQVPYPGVRTMEVIHTIVFSLFLLSSLALKAESKTLAVSIFTKSPAITVFGVHHCHNESKIVNLSVDVDTIYAKFGSGAYAIDVIADGWCRRFRPESSVAINDKRVPLGVMSGIIGGTGHPSRLPTLRLPDGVDLAGRDVCIAMTPVDKRWTFTETKMNMVIRFDVAESQNNSQPGFNWKWPKILVFAGLLLGMFNQILYFRDMFKETKGVNINMPKYSDTTDAVKEEQLNKQCERQREFTCEKKALLKSITDLCEDIALVRKRVFNLHKTTDEYKQSRRPCEALEEQEQKQLLTRDIFPDFVMINNENSEHGQKDHAN</sequence>
<evidence type="ECO:0000256" key="1">
    <source>
        <dbReference type="SAM" id="SignalP"/>
    </source>
</evidence>
<proteinExistence type="predicted"/>
<evidence type="ECO:0000313" key="2">
    <source>
        <dbReference type="EMBL" id="CRZ01514.1"/>
    </source>
</evidence>
<keyword evidence="1" id="KW-0732">Signal</keyword>
<reference evidence="2" key="1">
    <citation type="submission" date="2015-04" db="EMBL/GenBank/DDBJ databases">
        <title>The genome sequence of the plant pathogenic Rhizarian Plasmodiophora brassicae reveals insights in its biotrophic life cycle and the origin of chitin synthesis.</title>
        <authorList>
            <person name="Schwelm A."/>
            <person name="Fogelqvist J."/>
            <person name="Knaust A."/>
            <person name="Julke S."/>
            <person name="Lilja T."/>
            <person name="Dhandapani V."/>
            <person name="Bonilla-Rosso G."/>
            <person name="Karlsson M."/>
            <person name="Shevchenko A."/>
            <person name="Choi S.R."/>
            <person name="Kim H.G."/>
            <person name="Park J.Y."/>
            <person name="Lim Y.P."/>
            <person name="Ludwig-Muller J."/>
            <person name="Dixelius C."/>
        </authorList>
    </citation>
    <scope>NUCLEOTIDE SEQUENCE</scope>
    <source>
        <tissue evidence="2">Potato root galls</tissue>
    </source>
</reference>
<accession>A0A0H5R143</accession>
<organism evidence="2">
    <name type="scientific">Spongospora subterranea</name>
    <dbReference type="NCBI Taxonomy" id="70186"/>
    <lineage>
        <taxon>Eukaryota</taxon>
        <taxon>Sar</taxon>
        <taxon>Rhizaria</taxon>
        <taxon>Endomyxa</taxon>
        <taxon>Phytomyxea</taxon>
        <taxon>Plasmodiophorida</taxon>
        <taxon>Plasmodiophoridae</taxon>
        <taxon>Spongospora</taxon>
    </lineage>
</organism>
<name>A0A0H5R143_9EUKA</name>
<dbReference type="EMBL" id="HACM01001072">
    <property type="protein sequence ID" value="CRZ01514.1"/>
    <property type="molecule type" value="Transcribed_RNA"/>
</dbReference>
<feature type="signal peptide" evidence="1">
    <location>
        <begin position="1"/>
        <end position="34"/>
    </location>
</feature>
<feature type="non-terminal residue" evidence="2">
    <location>
        <position position="1"/>
    </location>
</feature>
<protein>
    <submittedName>
        <fullName evidence="2">Uncharacterized protein</fullName>
    </submittedName>
</protein>
<dbReference type="AlphaFoldDB" id="A0A0H5R143"/>
<feature type="chain" id="PRO_5005223072" evidence="1">
    <location>
        <begin position="35"/>
        <end position="320"/>
    </location>
</feature>